<evidence type="ECO:0000256" key="1">
    <source>
        <dbReference type="SAM" id="MobiDB-lite"/>
    </source>
</evidence>
<sequence>MLGMQSASAVRPVRPNGLHHLGQPGRSVRPFIRYLKTRAASRNIPPQAREDSRKGEQHLTRRAVSGAVLLGVPISYLFQGAAHAGLAADAIKETDPSIDTRAKVAGSTMEASPPSDVGQALREGVTRMEVPDPLKTVLPGKNSGFQVNGIGEEKKSNKIRDAIVDKALTDQSPKRNFGK</sequence>
<comment type="caution">
    <text evidence="2">The sequence shown here is derived from an EMBL/GenBank/DDBJ whole genome shotgun (WGS) entry which is preliminary data.</text>
</comment>
<accession>A0ABR2Z2M3</accession>
<name>A0ABR2Z2M3_9CHLO</name>
<dbReference type="Proteomes" id="UP001491310">
    <property type="component" value="Unassembled WGS sequence"/>
</dbReference>
<feature type="region of interest" description="Disordered" evidence="1">
    <location>
        <begin position="39"/>
        <end position="59"/>
    </location>
</feature>
<feature type="compositionally biased region" description="Basic and acidic residues" evidence="1">
    <location>
        <begin position="48"/>
        <end position="59"/>
    </location>
</feature>
<protein>
    <submittedName>
        <fullName evidence="2">Uncharacterized protein</fullName>
    </submittedName>
</protein>
<reference evidence="2 3" key="1">
    <citation type="journal article" date="2024" name="Nat. Commun.">
        <title>Phylogenomics reveals the evolutionary origins of lichenization in chlorophyte algae.</title>
        <authorList>
            <person name="Puginier C."/>
            <person name="Libourel C."/>
            <person name="Otte J."/>
            <person name="Skaloud P."/>
            <person name="Haon M."/>
            <person name="Grisel S."/>
            <person name="Petersen M."/>
            <person name="Berrin J.G."/>
            <person name="Delaux P.M."/>
            <person name="Dal Grande F."/>
            <person name="Keller J."/>
        </authorList>
    </citation>
    <scope>NUCLEOTIDE SEQUENCE [LARGE SCALE GENOMIC DNA]</scope>
    <source>
        <strain evidence="2 3">SAG 216-7</strain>
    </source>
</reference>
<proteinExistence type="predicted"/>
<dbReference type="EMBL" id="JALJOT010000001">
    <property type="protein sequence ID" value="KAK9918429.1"/>
    <property type="molecule type" value="Genomic_DNA"/>
</dbReference>
<evidence type="ECO:0000313" key="3">
    <source>
        <dbReference type="Proteomes" id="UP001491310"/>
    </source>
</evidence>
<organism evidence="2 3">
    <name type="scientific">Coccomyxa subellipsoidea</name>
    <dbReference type="NCBI Taxonomy" id="248742"/>
    <lineage>
        <taxon>Eukaryota</taxon>
        <taxon>Viridiplantae</taxon>
        <taxon>Chlorophyta</taxon>
        <taxon>core chlorophytes</taxon>
        <taxon>Trebouxiophyceae</taxon>
        <taxon>Trebouxiophyceae incertae sedis</taxon>
        <taxon>Coccomyxaceae</taxon>
        <taxon>Coccomyxa</taxon>
    </lineage>
</organism>
<feature type="region of interest" description="Disordered" evidence="1">
    <location>
        <begin position="139"/>
        <end position="158"/>
    </location>
</feature>
<feature type="region of interest" description="Disordered" evidence="1">
    <location>
        <begin position="1"/>
        <end position="25"/>
    </location>
</feature>
<keyword evidence="3" id="KW-1185">Reference proteome</keyword>
<gene>
    <name evidence="2" type="ORF">WJX75_004053</name>
</gene>
<evidence type="ECO:0000313" key="2">
    <source>
        <dbReference type="EMBL" id="KAK9918429.1"/>
    </source>
</evidence>